<dbReference type="GO" id="GO:0051996">
    <property type="term" value="F:squalene synthase [NAD(P)H] activity"/>
    <property type="evidence" value="ECO:0007669"/>
    <property type="project" value="UniProtKB-EC"/>
</dbReference>
<protein>
    <recommendedName>
        <fullName evidence="3">squalene synthase</fullName>
        <ecNumber evidence="3">2.5.1.21</ecNumber>
    </recommendedName>
</protein>
<dbReference type="FunFam" id="1.10.600.10:FF:000023">
    <property type="entry name" value="Squalene synthase"/>
    <property type="match status" value="1"/>
</dbReference>
<dbReference type="Gene3D" id="1.10.600.10">
    <property type="entry name" value="Farnesyl Diphosphate Synthase"/>
    <property type="match status" value="1"/>
</dbReference>
<dbReference type="GO" id="GO:0045338">
    <property type="term" value="P:farnesyl diphosphate metabolic process"/>
    <property type="evidence" value="ECO:0007669"/>
    <property type="project" value="InterPro"/>
</dbReference>
<accession>L8GX59</accession>
<keyword evidence="5" id="KW-0732">Signal</keyword>
<dbReference type="OrthoDB" id="431150at2759"/>
<evidence type="ECO:0000256" key="2">
    <source>
        <dbReference type="ARBA" id="ARBA00006251"/>
    </source>
</evidence>
<dbReference type="InterPro" id="IPR006449">
    <property type="entry name" value="Squal_synth-like"/>
</dbReference>
<evidence type="ECO:0000256" key="3">
    <source>
        <dbReference type="ARBA" id="ARBA00012373"/>
    </source>
</evidence>
<evidence type="ECO:0000313" key="6">
    <source>
        <dbReference type="EMBL" id="ELR16656.1"/>
    </source>
</evidence>
<dbReference type="InterPro" id="IPR033904">
    <property type="entry name" value="Trans_IPPS_HH"/>
</dbReference>
<dbReference type="PANTHER" id="PTHR11626:SF2">
    <property type="entry name" value="SQUALENE SYNTHASE"/>
    <property type="match status" value="1"/>
</dbReference>
<gene>
    <name evidence="6" type="ORF">ACA1_089030</name>
</gene>
<dbReference type="InterPro" id="IPR008949">
    <property type="entry name" value="Isoprenoid_synthase_dom_sf"/>
</dbReference>
<evidence type="ECO:0000256" key="5">
    <source>
        <dbReference type="SAM" id="SignalP"/>
    </source>
</evidence>
<dbReference type="PANTHER" id="PTHR11626">
    <property type="entry name" value="FARNESYL-DIPHOSPHATE FARNESYLTRANSFERASE"/>
    <property type="match status" value="1"/>
</dbReference>
<dbReference type="SFLD" id="SFLDG01018">
    <property type="entry name" value="Squalene/Phytoene_Synthase_Lik"/>
    <property type="match status" value="1"/>
</dbReference>
<dbReference type="EMBL" id="KB007985">
    <property type="protein sequence ID" value="ELR16656.1"/>
    <property type="molecule type" value="Genomic_DNA"/>
</dbReference>
<proteinExistence type="inferred from homology"/>
<dbReference type="Proteomes" id="UP000011083">
    <property type="component" value="Unassembled WGS sequence"/>
</dbReference>
<dbReference type="GO" id="GO:0008610">
    <property type="term" value="P:lipid biosynthetic process"/>
    <property type="evidence" value="ECO:0007669"/>
    <property type="project" value="InterPro"/>
</dbReference>
<dbReference type="NCBIfam" id="TIGR01559">
    <property type="entry name" value="squal_synth"/>
    <property type="match status" value="1"/>
</dbReference>
<dbReference type="InterPro" id="IPR044844">
    <property type="entry name" value="Trans_IPPS_euk-type"/>
</dbReference>
<dbReference type="EC" id="2.5.1.21" evidence="3"/>
<feature type="signal peptide" evidence="5">
    <location>
        <begin position="1"/>
        <end position="22"/>
    </location>
</feature>
<dbReference type="Pfam" id="PF00494">
    <property type="entry name" value="SQS_PSY"/>
    <property type="match status" value="1"/>
</dbReference>
<dbReference type="GeneID" id="14917439"/>
<dbReference type="STRING" id="1257118.L8GX59"/>
<dbReference type="SUPFAM" id="SSF48576">
    <property type="entry name" value="Terpenoid synthases"/>
    <property type="match status" value="1"/>
</dbReference>
<name>L8GX59_ACACF</name>
<dbReference type="RefSeq" id="XP_004338669.1">
    <property type="nucleotide sequence ID" value="XM_004338621.1"/>
</dbReference>
<dbReference type="VEuPathDB" id="AmoebaDB:ACA1_089030"/>
<dbReference type="GO" id="GO:0005789">
    <property type="term" value="C:endoplasmic reticulum membrane"/>
    <property type="evidence" value="ECO:0007669"/>
    <property type="project" value="TreeGrafter"/>
</dbReference>
<dbReference type="SFLD" id="SFLDS00005">
    <property type="entry name" value="Isoprenoid_Synthase_Type_I"/>
    <property type="match status" value="1"/>
</dbReference>
<sequence>MTQWRKFSVSIFLICLLEFVFWAYCTVSAAGAAEEMYMVKGIETFKNAASLVERTSNENNLKEADIHHHGLGLFANTAIDGHNGVGRLGVWIAVAAQELMAHPYEFYQMLKFKFFYKVPDFPKNLSEADIYSYKKLVKVSRSFAAVIAELPEDLRRPIANFYLVLRGLDTVEDDMSIPLEKKMPELRSFYKHLYEKGWNVSGYGDNADERDLLERFHYVVDVFLDLKPAYQQVIADITRRMGEGMAKYAGEKTVVTLEDYNEYCHYVAGLVGIGLSQMFAASGLESEKFGQMDELANSMGLFLQKTNITRDYLEDVTAVNPRIFYPKDIWGKYAKNIGDLKEPENKEQALQCLNEMVTNAMAHINDCLDYMMLLTHPNVFKFCGLPQAMAIATLARIYNNYDVFKREVKIRKGEAVQIMMYGGNYETIISYFVQYIKELEDKIPESDPNAEKMRHYIAVARARIAKGRGRQQ</sequence>
<keyword evidence="7" id="KW-1185">Reference proteome</keyword>
<dbReference type="OMA" id="GEACQLM"/>
<comment type="similarity">
    <text evidence="2">Belongs to the phytoene/squalene synthase family.</text>
</comment>
<reference evidence="6 7" key="1">
    <citation type="journal article" date="2013" name="Genome Biol.">
        <title>Genome of Acanthamoeba castellanii highlights extensive lateral gene transfer and early evolution of tyrosine kinase signaling.</title>
        <authorList>
            <person name="Clarke M."/>
            <person name="Lohan A.J."/>
            <person name="Liu B."/>
            <person name="Lagkouvardos I."/>
            <person name="Roy S."/>
            <person name="Zafar N."/>
            <person name="Bertelli C."/>
            <person name="Schilde C."/>
            <person name="Kianianmomeni A."/>
            <person name="Burglin T.R."/>
            <person name="Frech C."/>
            <person name="Turcotte B."/>
            <person name="Kopec K.O."/>
            <person name="Synnott J.M."/>
            <person name="Choo C."/>
            <person name="Paponov I."/>
            <person name="Finkler A."/>
            <person name="Soon Heng Tan C."/>
            <person name="Hutchins A.P."/>
            <person name="Weinmeier T."/>
            <person name="Rattei T."/>
            <person name="Chu J.S."/>
            <person name="Gimenez G."/>
            <person name="Irimia M."/>
            <person name="Rigden D.J."/>
            <person name="Fitzpatrick D.A."/>
            <person name="Lorenzo-Morales J."/>
            <person name="Bateman A."/>
            <person name="Chiu C.H."/>
            <person name="Tang P."/>
            <person name="Hegemann P."/>
            <person name="Fromm H."/>
            <person name="Raoult D."/>
            <person name="Greub G."/>
            <person name="Miranda-Saavedra D."/>
            <person name="Chen N."/>
            <person name="Nash P."/>
            <person name="Ginger M.L."/>
            <person name="Horn M."/>
            <person name="Schaap P."/>
            <person name="Caler L."/>
            <person name="Loftus B."/>
        </authorList>
    </citation>
    <scope>NUCLEOTIDE SEQUENCE [LARGE SCALE GENOMIC DNA]</scope>
    <source>
        <strain evidence="6 7">Neff</strain>
    </source>
</reference>
<evidence type="ECO:0000256" key="1">
    <source>
        <dbReference type="ARBA" id="ARBA00001946"/>
    </source>
</evidence>
<organism evidence="6 7">
    <name type="scientific">Acanthamoeba castellanii (strain ATCC 30010 / Neff)</name>
    <dbReference type="NCBI Taxonomy" id="1257118"/>
    <lineage>
        <taxon>Eukaryota</taxon>
        <taxon>Amoebozoa</taxon>
        <taxon>Discosea</taxon>
        <taxon>Longamoebia</taxon>
        <taxon>Centramoebida</taxon>
        <taxon>Acanthamoebidae</taxon>
        <taxon>Acanthamoeba</taxon>
    </lineage>
</organism>
<feature type="chain" id="PRO_5003990173" description="squalene synthase" evidence="5">
    <location>
        <begin position="23"/>
        <end position="472"/>
    </location>
</feature>
<evidence type="ECO:0000256" key="4">
    <source>
        <dbReference type="ARBA" id="ARBA00022679"/>
    </source>
</evidence>
<dbReference type="CDD" id="cd00683">
    <property type="entry name" value="Trans_IPPS_HH"/>
    <property type="match status" value="1"/>
</dbReference>
<evidence type="ECO:0000313" key="7">
    <source>
        <dbReference type="Proteomes" id="UP000011083"/>
    </source>
</evidence>
<dbReference type="InterPro" id="IPR002060">
    <property type="entry name" value="Squ/phyt_synthse"/>
</dbReference>
<comment type="cofactor">
    <cofactor evidence="1">
        <name>Mg(2+)</name>
        <dbReference type="ChEBI" id="CHEBI:18420"/>
    </cofactor>
</comment>
<keyword evidence="4 6" id="KW-0808">Transferase</keyword>
<dbReference type="KEGG" id="acan:ACA1_089030"/>
<dbReference type="PROSITE" id="PS01045">
    <property type="entry name" value="SQUALEN_PHYTOEN_SYN_2"/>
    <property type="match status" value="1"/>
</dbReference>
<dbReference type="AlphaFoldDB" id="L8GX59"/>
<dbReference type="InterPro" id="IPR019845">
    <property type="entry name" value="Squalene/phytoene_synthase_CS"/>
</dbReference>